<reference evidence="9" key="1">
    <citation type="submission" date="2023-03" db="EMBL/GenBank/DDBJ databases">
        <authorList>
            <person name="Steffen K."/>
            <person name="Cardenas P."/>
        </authorList>
    </citation>
    <scope>NUCLEOTIDE SEQUENCE</scope>
</reference>
<keyword evidence="10" id="KW-1185">Reference proteome</keyword>
<dbReference type="SUPFAM" id="SSF57535">
    <property type="entry name" value="Complement control module/SCR domain"/>
    <property type="match status" value="1"/>
</dbReference>
<comment type="caution">
    <text evidence="5">Lacks conserved residue(s) required for the propagation of feature annotation.</text>
</comment>
<evidence type="ECO:0000256" key="7">
    <source>
        <dbReference type="SAM" id="SignalP"/>
    </source>
</evidence>
<dbReference type="EMBL" id="CASHTH010001718">
    <property type="protein sequence ID" value="CAI8018969.1"/>
    <property type="molecule type" value="Genomic_DNA"/>
</dbReference>
<proteinExistence type="predicted"/>
<dbReference type="InterPro" id="IPR050350">
    <property type="entry name" value="Compl-Cell_Adhes-Reg"/>
</dbReference>
<keyword evidence="3" id="KW-1015">Disulfide bond</keyword>
<dbReference type="Pfam" id="PF00084">
    <property type="entry name" value="Sushi"/>
    <property type="match status" value="3"/>
</dbReference>
<keyword evidence="2" id="KW-0677">Repeat</keyword>
<evidence type="ECO:0000256" key="5">
    <source>
        <dbReference type="PROSITE-ProRule" id="PRU00302"/>
    </source>
</evidence>
<dbReference type="PROSITE" id="PS50923">
    <property type="entry name" value="SUSHI"/>
    <property type="match status" value="2"/>
</dbReference>
<feature type="chain" id="PRO_5041343596" description="Sushi domain-containing protein" evidence="7">
    <location>
        <begin position="18"/>
        <end position="537"/>
    </location>
</feature>
<dbReference type="PANTHER" id="PTHR19325">
    <property type="entry name" value="COMPLEMENT COMPONENT-RELATED SUSHI DOMAIN-CONTAINING"/>
    <property type="match status" value="1"/>
</dbReference>
<accession>A0AA35WFW5</accession>
<evidence type="ECO:0000259" key="8">
    <source>
        <dbReference type="PROSITE" id="PS50923"/>
    </source>
</evidence>
<organism evidence="9 10">
    <name type="scientific">Geodia barretti</name>
    <name type="common">Barrett's horny sponge</name>
    <dbReference type="NCBI Taxonomy" id="519541"/>
    <lineage>
        <taxon>Eukaryota</taxon>
        <taxon>Metazoa</taxon>
        <taxon>Porifera</taxon>
        <taxon>Demospongiae</taxon>
        <taxon>Heteroscleromorpha</taxon>
        <taxon>Tetractinellida</taxon>
        <taxon>Astrophorina</taxon>
        <taxon>Geodiidae</taxon>
        <taxon>Geodia</taxon>
    </lineage>
</organism>
<name>A0AA35WFW5_GEOBA</name>
<dbReference type="InterPro" id="IPR035976">
    <property type="entry name" value="Sushi/SCR/CCP_sf"/>
</dbReference>
<evidence type="ECO:0000313" key="9">
    <source>
        <dbReference type="EMBL" id="CAI8018969.1"/>
    </source>
</evidence>
<dbReference type="SMART" id="SM00032">
    <property type="entry name" value="CCP"/>
    <property type="match status" value="2"/>
</dbReference>
<feature type="transmembrane region" description="Helical" evidence="6">
    <location>
        <begin position="467"/>
        <end position="490"/>
    </location>
</feature>
<dbReference type="InterPro" id="IPR000436">
    <property type="entry name" value="Sushi_SCR_CCP_dom"/>
</dbReference>
<keyword evidence="6" id="KW-0812">Transmembrane</keyword>
<evidence type="ECO:0000256" key="3">
    <source>
        <dbReference type="ARBA" id="ARBA00023157"/>
    </source>
</evidence>
<sequence>MEPQALIKLWIFVFAYCGGLHVGGTDGIVLSSSVESENGHVTVCPDTTITFTCSDTLVYGMRWFALPLLNQQNSPDLGSLVEIGDPYMVEDVFAITLVARELMPDFRGNYTSTLNVVVNDKIQNGTNITCRTLYSVASLLIFKQAGCGPPSPPVNGSVGEWTSSRVGAQVTYSCDTHLVLVGETVATCSLPSLTWLPSSGDVTCAQPPVLSKTPVVTQTMQPMSEETSFYSFTTLPTTTFSYHYGEFGWAAVQGVSLSSSPSSEDGIISVCPATTVTLTCTASGVVALGWRNQNGAIGGFTASDPESMVIEEGPYTLTLVSVDNDDGDSFADLTSTLEVVVDDIANRTNISCVILGNRTHLVIYRIRAQVTYSCDTHLVLVGETVATCSLPSLTWLPSSDDVTCAQPPGAQVTYSCDTHLVLVGETVATCSLPSLTWLPSSDDVMCVQKPEDQTNTDSSEKLSTAEAVVTTGVVCGVCSFTAGLLLGVLLTQCHGHCHRKGKRGQTEIPPVYEDIPLEKTPPIELNTNEAYGPISPI</sequence>
<protein>
    <recommendedName>
        <fullName evidence="8">Sushi domain-containing protein</fullName>
    </recommendedName>
</protein>
<evidence type="ECO:0000256" key="4">
    <source>
        <dbReference type="ARBA" id="ARBA00023180"/>
    </source>
</evidence>
<feature type="domain" description="Sushi" evidence="8">
    <location>
        <begin position="145"/>
        <end position="206"/>
    </location>
</feature>
<keyword evidence="7" id="KW-0732">Signal</keyword>
<feature type="domain" description="Sushi" evidence="8">
    <location>
        <begin position="386"/>
        <end position="448"/>
    </location>
</feature>
<evidence type="ECO:0000256" key="6">
    <source>
        <dbReference type="SAM" id="Phobius"/>
    </source>
</evidence>
<keyword evidence="4" id="KW-0325">Glycoprotein</keyword>
<dbReference type="AlphaFoldDB" id="A0AA35WFW5"/>
<evidence type="ECO:0000256" key="2">
    <source>
        <dbReference type="ARBA" id="ARBA00022737"/>
    </source>
</evidence>
<evidence type="ECO:0000313" key="10">
    <source>
        <dbReference type="Proteomes" id="UP001174909"/>
    </source>
</evidence>
<gene>
    <name evidence="9" type="ORF">GBAR_LOCUS11450</name>
</gene>
<dbReference type="Gene3D" id="2.10.70.10">
    <property type="entry name" value="Complement Module, domain 1"/>
    <property type="match status" value="1"/>
</dbReference>
<evidence type="ECO:0000256" key="1">
    <source>
        <dbReference type="ARBA" id="ARBA00022659"/>
    </source>
</evidence>
<feature type="signal peptide" evidence="7">
    <location>
        <begin position="1"/>
        <end position="17"/>
    </location>
</feature>
<keyword evidence="6" id="KW-0472">Membrane</keyword>
<dbReference type="CDD" id="cd00033">
    <property type="entry name" value="CCP"/>
    <property type="match status" value="1"/>
</dbReference>
<comment type="caution">
    <text evidence="9">The sequence shown here is derived from an EMBL/GenBank/DDBJ whole genome shotgun (WGS) entry which is preliminary data.</text>
</comment>
<dbReference type="PANTHER" id="PTHR19325:SF575">
    <property type="entry name" value="LOCOMOTION-RELATED PROTEIN HIKARU GENKI"/>
    <property type="match status" value="1"/>
</dbReference>
<keyword evidence="1 5" id="KW-0768">Sushi</keyword>
<keyword evidence="6" id="KW-1133">Transmembrane helix</keyword>
<dbReference type="Proteomes" id="UP001174909">
    <property type="component" value="Unassembled WGS sequence"/>
</dbReference>